<name>A0A517P4A7_9PLAN</name>
<dbReference type="KEGG" id="acaf:CA12_02790"/>
<reference evidence="3 4" key="1">
    <citation type="submission" date="2019-02" db="EMBL/GenBank/DDBJ databases">
        <title>Deep-cultivation of Planctomycetes and their phenomic and genomic characterization uncovers novel biology.</title>
        <authorList>
            <person name="Wiegand S."/>
            <person name="Jogler M."/>
            <person name="Boedeker C."/>
            <person name="Pinto D."/>
            <person name="Vollmers J."/>
            <person name="Rivas-Marin E."/>
            <person name="Kohn T."/>
            <person name="Peeters S.H."/>
            <person name="Heuer A."/>
            <person name="Rast P."/>
            <person name="Oberbeckmann S."/>
            <person name="Bunk B."/>
            <person name="Jeske O."/>
            <person name="Meyerdierks A."/>
            <person name="Storesund J.E."/>
            <person name="Kallscheuer N."/>
            <person name="Luecker S."/>
            <person name="Lage O.M."/>
            <person name="Pohl T."/>
            <person name="Merkel B.J."/>
            <person name="Hornburger P."/>
            <person name="Mueller R.-W."/>
            <person name="Bruemmer F."/>
            <person name="Labrenz M."/>
            <person name="Spormann A.M."/>
            <person name="Op den Camp H."/>
            <person name="Overmann J."/>
            <person name="Amann R."/>
            <person name="Jetten M.S.M."/>
            <person name="Mascher T."/>
            <person name="Medema M.H."/>
            <person name="Devos D.P."/>
            <person name="Kaster A.-K."/>
            <person name="Ovreas L."/>
            <person name="Rohde M."/>
            <person name="Galperin M.Y."/>
            <person name="Jogler C."/>
        </authorList>
    </citation>
    <scope>NUCLEOTIDE SEQUENCE [LARGE SCALE GENOMIC DNA]</scope>
    <source>
        <strain evidence="3 4">CA12</strain>
    </source>
</reference>
<organism evidence="3 4">
    <name type="scientific">Alienimonas californiensis</name>
    <dbReference type="NCBI Taxonomy" id="2527989"/>
    <lineage>
        <taxon>Bacteria</taxon>
        <taxon>Pseudomonadati</taxon>
        <taxon>Planctomycetota</taxon>
        <taxon>Planctomycetia</taxon>
        <taxon>Planctomycetales</taxon>
        <taxon>Planctomycetaceae</taxon>
        <taxon>Alienimonas</taxon>
    </lineage>
</organism>
<accession>A0A517P4A7</accession>
<evidence type="ECO:0000313" key="4">
    <source>
        <dbReference type="Proteomes" id="UP000318741"/>
    </source>
</evidence>
<dbReference type="Proteomes" id="UP000318741">
    <property type="component" value="Chromosome"/>
</dbReference>
<dbReference type="AlphaFoldDB" id="A0A517P4A7"/>
<gene>
    <name evidence="3" type="ORF">CA12_02790</name>
</gene>
<sequence>MTLLISPPRRGRTHTDDADLPDAETDHGAAEVTVLDEERDHRELAPADRLRSDAAAVRLHVSWPGLRRTLSAEQKDEAASPFDAESGSLSASKKLLDTKHPALRAAAKVRHAAVSHWKSASLPYPEPGVRLLPRRDLPAFERRMGDLQAELAEAAAEVDRCRDELVSRARRRLGDLFDPADYPPSLAPLFGLSWDLPAVEPPDYLRRLSPRLYQVECDRVRQRFEQAVELAEQAFAAELAGLVEHLRERLTGGENGGPRVFRDSAVENLTEFFTRFRRLNVSSSPDLDAVVAEAEGLLRGVDPVDLRANTGVGWLQDRVKEGLAGVAEALDPLVVDAPRRRVLRSPR</sequence>
<evidence type="ECO:0000313" key="3">
    <source>
        <dbReference type="EMBL" id="QDT14210.1"/>
    </source>
</evidence>
<proteinExistence type="predicted"/>
<keyword evidence="4" id="KW-1185">Reference proteome</keyword>
<evidence type="ECO:0000256" key="1">
    <source>
        <dbReference type="SAM" id="Coils"/>
    </source>
</evidence>
<feature type="region of interest" description="Disordered" evidence="2">
    <location>
        <begin position="1"/>
        <end position="27"/>
    </location>
</feature>
<feature type="coiled-coil region" evidence="1">
    <location>
        <begin position="137"/>
        <end position="164"/>
    </location>
</feature>
<keyword evidence="1" id="KW-0175">Coiled coil</keyword>
<protein>
    <submittedName>
        <fullName evidence="3">Uncharacterized protein</fullName>
    </submittedName>
</protein>
<evidence type="ECO:0000256" key="2">
    <source>
        <dbReference type="SAM" id="MobiDB-lite"/>
    </source>
</evidence>
<dbReference type="RefSeq" id="WP_242688097.1">
    <property type="nucleotide sequence ID" value="NZ_CP036265.1"/>
</dbReference>
<dbReference type="EMBL" id="CP036265">
    <property type="protein sequence ID" value="QDT14210.1"/>
    <property type="molecule type" value="Genomic_DNA"/>
</dbReference>